<evidence type="ECO:0000313" key="1">
    <source>
        <dbReference type="EMBL" id="JAP51719.1"/>
    </source>
</evidence>
<dbReference type="AlphaFoldDB" id="A0A0X3PIY0"/>
<protein>
    <submittedName>
        <fullName evidence="1">Uncharacterized protein</fullName>
    </submittedName>
</protein>
<sequence>MRNITGRKYVIVYERVLERIAATSLPFVSPQAQWLYREDLRTFFSGVPFVSFRRSTFTRVEQFSFRHNNQYFDMTPAVERYAIKWEPSFHIFNKYLPRLT</sequence>
<proteinExistence type="predicted"/>
<reference evidence="1" key="1">
    <citation type="submission" date="2016-01" db="EMBL/GenBank/DDBJ databases">
        <title>Reference transcriptome for the parasite Schistocephalus solidus: insights into the molecular evolution of parasitism.</title>
        <authorList>
            <person name="Hebert F.O."/>
            <person name="Grambauer S."/>
            <person name="Barber I."/>
            <person name="Landry C.R."/>
            <person name="Aubin-Horth N."/>
        </authorList>
    </citation>
    <scope>NUCLEOTIDE SEQUENCE</scope>
</reference>
<gene>
    <name evidence="1" type="ORF">TR149281</name>
</gene>
<accession>A0A0X3PIY0</accession>
<name>A0A0X3PIY0_SCHSO</name>
<dbReference type="EMBL" id="GEEE01011506">
    <property type="protein sequence ID" value="JAP51719.1"/>
    <property type="molecule type" value="Transcribed_RNA"/>
</dbReference>
<organism evidence="1">
    <name type="scientific">Schistocephalus solidus</name>
    <name type="common">Tapeworm</name>
    <dbReference type="NCBI Taxonomy" id="70667"/>
    <lineage>
        <taxon>Eukaryota</taxon>
        <taxon>Metazoa</taxon>
        <taxon>Spiralia</taxon>
        <taxon>Lophotrochozoa</taxon>
        <taxon>Platyhelminthes</taxon>
        <taxon>Cestoda</taxon>
        <taxon>Eucestoda</taxon>
        <taxon>Diphyllobothriidea</taxon>
        <taxon>Diphyllobothriidae</taxon>
        <taxon>Schistocephalus</taxon>
    </lineage>
</organism>